<protein>
    <recommendedName>
        <fullName evidence="7">AXH domain-containing protein</fullName>
    </recommendedName>
</protein>
<evidence type="ECO:0000256" key="5">
    <source>
        <dbReference type="ARBA" id="ARBA00023163"/>
    </source>
</evidence>
<keyword evidence="3" id="KW-0805">Transcription regulation</keyword>
<evidence type="ECO:0000259" key="7">
    <source>
        <dbReference type="PROSITE" id="PS51148"/>
    </source>
</evidence>
<evidence type="ECO:0000256" key="1">
    <source>
        <dbReference type="ARBA" id="ARBA00004123"/>
    </source>
</evidence>
<dbReference type="Proteomes" id="UP000663852">
    <property type="component" value="Unassembled WGS sequence"/>
</dbReference>
<comment type="caution">
    <text evidence="8">The sequence shown here is derived from an EMBL/GenBank/DDBJ whole genome shotgun (WGS) entry which is preliminary data.</text>
</comment>
<dbReference type="InterPro" id="IPR003652">
    <property type="entry name" value="Ataxin_AXH_dom"/>
</dbReference>
<dbReference type="GO" id="GO:0006355">
    <property type="term" value="P:regulation of DNA-templated transcription"/>
    <property type="evidence" value="ECO:0007669"/>
    <property type="project" value="InterPro"/>
</dbReference>
<dbReference type="PANTHER" id="PTHR13392">
    <property type="entry name" value="ATAXIN 1"/>
    <property type="match status" value="1"/>
</dbReference>
<organism evidence="8 9">
    <name type="scientific">Adineta ricciae</name>
    <name type="common">Rotifer</name>
    <dbReference type="NCBI Taxonomy" id="249248"/>
    <lineage>
        <taxon>Eukaryota</taxon>
        <taxon>Metazoa</taxon>
        <taxon>Spiralia</taxon>
        <taxon>Gnathifera</taxon>
        <taxon>Rotifera</taxon>
        <taxon>Eurotatoria</taxon>
        <taxon>Bdelloidea</taxon>
        <taxon>Adinetida</taxon>
        <taxon>Adinetidae</taxon>
        <taxon>Adineta</taxon>
    </lineage>
</organism>
<name>A0A813V3B4_ADIRI</name>
<evidence type="ECO:0000256" key="2">
    <source>
        <dbReference type="ARBA" id="ARBA00022491"/>
    </source>
</evidence>
<keyword evidence="5" id="KW-0804">Transcription</keyword>
<keyword evidence="2" id="KW-0678">Repressor</keyword>
<dbReference type="AlphaFoldDB" id="A0A813V3B4"/>
<dbReference type="GO" id="GO:0005634">
    <property type="term" value="C:nucleus"/>
    <property type="evidence" value="ECO:0007669"/>
    <property type="project" value="UniProtKB-SubCell"/>
</dbReference>
<keyword evidence="6" id="KW-0539">Nucleus</keyword>
<reference evidence="8" key="1">
    <citation type="submission" date="2021-02" db="EMBL/GenBank/DDBJ databases">
        <authorList>
            <person name="Nowell W R."/>
        </authorList>
    </citation>
    <scope>NUCLEOTIDE SEQUENCE</scope>
</reference>
<dbReference type="InterPro" id="IPR043404">
    <property type="entry name" value="ATAXIN1-like"/>
</dbReference>
<dbReference type="PANTHER" id="PTHR13392:SF13">
    <property type="entry name" value="AXH DOMAIN-CONTAINING PROTEIN"/>
    <property type="match status" value="1"/>
</dbReference>
<dbReference type="GO" id="GO:0003677">
    <property type="term" value="F:DNA binding"/>
    <property type="evidence" value="ECO:0007669"/>
    <property type="project" value="UniProtKB-KW"/>
</dbReference>
<dbReference type="SUPFAM" id="SSF102031">
    <property type="entry name" value="AXH domain"/>
    <property type="match status" value="1"/>
</dbReference>
<accession>A0A813V3B4</accession>
<dbReference type="GO" id="GO:0003723">
    <property type="term" value="F:RNA binding"/>
    <property type="evidence" value="ECO:0007669"/>
    <property type="project" value="InterPro"/>
</dbReference>
<evidence type="ECO:0000256" key="4">
    <source>
        <dbReference type="ARBA" id="ARBA00023125"/>
    </source>
</evidence>
<dbReference type="PROSITE" id="PS51148">
    <property type="entry name" value="AXH"/>
    <property type="match status" value="1"/>
</dbReference>
<dbReference type="OrthoDB" id="10000452at2759"/>
<evidence type="ECO:0000256" key="3">
    <source>
        <dbReference type="ARBA" id="ARBA00023015"/>
    </source>
</evidence>
<proteinExistence type="predicted"/>
<keyword evidence="4" id="KW-0238">DNA-binding</keyword>
<evidence type="ECO:0000313" key="9">
    <source>
        <dbReference type="Proteomes" id="UP000663852"/>
    </source>
</evidence>
<dbReference type="EMBL" id="CAJNOJ010000019">
    <property type="protein sequence ID" value="CAF0836082.1"/>
    <property type="molecule type" value="Genomic_DNA"/>
</dbReference>
<comment type="subcellular location">
    <subcellularLocation>
        <location evidence="1">Nucleus</location>
    </subcellularLocation>
</comment>
<dbReference type="InterPro" id="IPR036096">
    <property type="entry name" value="Ataxin_AXH_dom_sf"/>
</dbReference>
<dbReference type="SMART" id="SM00536">
    <property type="entry name" value="AXH"/>
    <property type="match status" value="1"/>
</dbReference>
<gene>
    <name evidence="8" type="ORF">EDS130_LOCUS6595</name>
</gene>
<sequence length="234" mass="26830">MVLKISLSQRDLLSADMHSIGSSHDFTLPLKTMNSCRTWPAEHTGLYHRTNPYAAQKSTNDEILLDKFHCDTQVKLETGEAKNIQHMTSNDFLISSKQSQQYSSLLARVDYIGSIDKSTGKVELKFYINELQKTISYHVLQEMPFFVYQYSCWSSVSPKHTHLLCGLNCRQLECGDLIIAITEYPNMSSKKRFKPDYTQQSPTKCLVERYMNENISSASKDNLLLKKPSIFPIK</sequence>
<dbReference type="Pfam" id="PF08517">
    <property type="entry name" value="AXH"/>
    <property type="match status" value="1"/>
</dbReference>
<evidence type="ECO:0000256" key="6">
    <source>
        <dbReference type="ARBA" id="ARBA00023242"/>
    </source>
</evidence>
<evidence type="ECO:0000313" key="8">
    <source>
        <dbReference type="EMBL" id="CAF0836082.1"/>
    </source>
</evidence>
<feature type="domain" description="AXH" evidence="7">
    <location>
        <begin position="56"/>
        <end position="189"/>
    </location>
</feature>